<dbReference type="CDD" id="cd06779">
    <property type="entry name" value="cpPDZ_Deg_HtrA-like"/>
    <property type="match status" value="1"/>
</dbReference>
<dbReference type="EMBL" id="JAAALK010000082">
    <property type="protein sequence ID" value="KAG8084690.1"/>
    <property type="molecule type" value="Genomic_DNA"/>
</dbReference>
<dbReference type="InterPro" id="IPR001254">
    <property type="entry name" value="Trypsin_dom"/>
</dbReference>
<dbReference type="PANTHER" id="PTHR45980">
    <property type="match status" value="1"/>
</dbReference>
<dbReference type="InterPro" id="IPR001478">
    <property type="entry name" value="PDZ"/>
</dbReference>
<comment type="caution">
    <text evidence="2">The sequence shown here is derived from an EMBL/GenBank/DDBJ whole genome shotgun (WGS) entry which is preliminary data.</text>
</comment>
<organism evidence="2 3">
    <name type="scientific">Zizania palustris</name>
    <name type="common">Northern wild rice</name>
    <dbReference type="NCBI Taxonomy" id="103762"/>
    <lineage>
        <taxon>Eukaryota</taxon>
        <taxon>Viridiplantae</taxon>
        <taxon>Streptophyta</taxon>
        <taxon>Embryophyta</taxon>
        <taxon>Tracheophyta</taxon>
        <taxon>Spermatophyta</taxon>
        <taxon>Magnoliopsida</taxon>
        <taxon>Liliopsida</taxon>
        <taxon>Poales</taxon>
        <taxon>Poaceae</taxon>
        <taxon>BOP clade</taxon>
        <taxon>Oryzoideae</taxon>
        <taxon>Oryzeae</taxon>
        <taxon>Zizaniinae</taxon>
        <taxon>Zizania</taxon>
    </lineage>
</organism>
<protein>
    <recommendedName>
        <fullName evidence="1">PDZ domain-containing protein</fullName>
    </recommendedName>
</protein>
<gene>
    <name evidence="2" type="ORF">GUJ93_ZPchr0010g10826</name>
</gene>
<evidence type="ECO:0000313" key="3">
    <source>
        <dbReference type="Proteomes" id="UP000729402"/>
    </source>
</evidence>
<evidence type="ECO:0000259" key="1">
    <source>
        <dbReference type="PROSITE" id="PS50106"/>
    </source>
</evidence>
<dbReference type="OrthoDB" id="4217619at2759"/>
<dbReference type="Pfam" id="PF17815">
    <property type="entry name" value="PDZ_3"/>
    <property type="match status" value="1"/>
</dbReference>
<keyword evidence="3" id="KW-1185">Reference proteome</keyword>
<name>A0A8J5W7T4_ZIZPA</name>
<dbReference type="GO" id="GO:0004252">
    <property type="term" value="F:serine-type endopeptidase activity"/>
    <property type="evidence" value="ECO:0007669"/>
    <property type="project" value="InterPro"/>
</dbReference>
<dbReference type="GO" id="GO:0006508">
    <property type="term" value="P:proteolysis"/>
    <property type="evidence" value="ECO:0007669"/>
    <property type="project" value="InterPro"/>
</dbReference>
<dbReference type="InterPro" id="IPR041517">
    <property type="entry name" value="DEGP_PDZ"/>
</dbReference>
<dbReference type="PANTHER" id="PTHR45980:SF6">
    <property type="entry name" value="PROTEASE DO-LIKE 2, CHLOROPLASTIC"/>
    <property type="match status" value="1"/>
</dbReference>
<proteinExistence type="predicted"/>
<reference evidence="2" key="1">
    <citation type="journal article" date="2021" name="bioRxiv">
        <title>Whole Genome Assembly and Annotation of Northern Wild Rice, Zizania palustris L., Supports a Whole Genome Duplication in the Zizania Genus.</title>
        <authorList>
            <person name="Haas M."/>
            <person name="Kono T."/>
            <person name="Macchietto M."/>
            <person name="Millas R."/>
            <person name="McGilp L."/>
            <person name="Shao M."/>
            <person name="Duquette J."/>
            <person name="Hirsch C.N."/>
            <person name="Kimball J."/>
        </authorList>
    </citation>
    <scope>NUCLEOTIDE SEQUENCE</scope>
    <source>
        <tissue evidence="2">Fresh leaf tissue</tissue>
    </source>
</reference>
<accession>A0A8J5W7T4</accession>
<feature type="domain" description="PDZ" evidence="1">
    <location>
        <begin position="66"/>
        <end position="134"/>
    </location>
</feature>
<sequence length="365" mass="40043">MVTPYAHGTSDLLGIQIDAAINPGNSGGPAFNDQGECIGVAFQVFRSDEAENIGYVIPTTVVSHFLNDYQKNGKYTGFPCLGVLLQKLENPALRESLKVPSSEGVLVRRVEPTAPACRVLKKGDVITSFDGVAVGCEGTVPFRSTERIAFRYLTSQKYAGDVAQLGIIRAGGMMKVQTVLQPRKHLVPFHVQGGQPSYLIVAGLVFTPLTESFIEEECEDTLGLKLLAKARYSLATFEGEQIVIVSQVLAHEVNIGYEHMGNQQVIKLNGTMVKNIHHLAHLVDNCKDKFLTFEFEDDFLVVLDREEASTASSDILKEHAIPNIRSSDLSEPYDDTEQAIEKTSDDFGESPVTNYEMGVDCLLWA</sequence>
<reference evidence="2" key="2">
    <citation type="submission" date="2021-02" db="EMBL/GenBank/DDBJ databases">
        <authorList>
            <person name="Kimball J.A."/>
            <person name="Haas M.W."/>
            <person name="Macchietto M."/>
            <person name="Kono T."/>
            <person name="Duquette J."/>
            <person name="Shao M."/>
        </authorList>
    </citation>
    <scope>NUCLEOTIDE SEQUENCE</scope>
    <source>
        <tissue evidence="2">Fresh leaf tissue</tissue>
    </source>
</reference>
<dbReference type="AlphaFoldDB" id="A0A8J5W7T4"/>
<dbReference type="Proteomes" id="UP000729402">
    <property type="component" value="Unassembled WGS sequence"/>
</dbReference>
<dbReference type="Pfam" id="PF00089">
    <property type="entry name" value="Trypsin"/>
    <property type="match status" value="1"/>
</dbReference>
<dbReference type="PROSITE" id="PS50106">
    <property type="entry name" value="PDZ"/>
    <property type="match status" value="1"/>
</dbReference>
<evidence type="ECO:0000313" key="2">
    <source>
        <dbReference type="EMBL" id="KAG8084690.1"/>
    </source>
</evidence>
<dbReference type="Pfam" id="PF13180">
    <property type="entry name" value="PDZ_2"/>
    <property type="match status" value="1"/>
</dbReference>